<name>A0ABM6IFQ9_9RHOB</name>
<comment type="subcellular location">
    <subcellularLocation>
        <location evidence="1">Cell membrane</location>
        <topology evidence="1">Multi-pass membrane protein</topology>
    </subcellularLocation>
</comment>
<dbReference type="PANTHER" id="PTHR22911">
    <property type="entry name" value="ACYL-MALONYL CONDENSING ENZYME-RELATED"/>
    <property type="match status" value="1"/>
</dbReference>
<evidence type="ECO:0000313" key="11">
    <source>
        <dbReference type="Proteomes" id="UP000185622"/>
    </source>
</evidence>
<organism evidence="10 11">
    <name type="scientific">Thioclava nitratireducens</name>
    <dbReference type="NCBI Taxonomy" id="1915078"/>
    <lineage>
        <taxon>Bacteria</taxon>
        <taxon>Pseudomonadati</taxon>
        <taxon>Pseudomonadota</taxon>
        <taxon>Alphaproteobacteria</taxon>
        <taxon>Rhodobacterales</taxon>
        <taxon>Paracoccaceae</taxon>
        <taxon>Thioclava</taxon>
    </lineage>
</organism>
<accession>A0ABM6IFQ9</accession>
<evidence type="ECO:0000259" key="9">
    <source>
        <dbReference type="Pfam" id="PF00892"/>
    </source>
</evidence>
<sequence length="313" mass="33765">MNEAVKGFWAMVTTCVIWGLSGLYYKMLDGMPPIEVLAHRTLWSFLFFAVILGLKGRLGELWAALAERRGRGALVIATAAFMISANWFTFIWSVHFGHAVQASLGYYIFPLVAVVLGLIVYREALSTRQWLAVALAATAVIVLTIGLGVAPWVSLILAATFGTYGLIKKGLRAGAMVSVCAEVLLLSPVALIVLWGYHAGWWGSAPGAGHFGGDWKTTVLLIFSGPLTGTPLLLFAYAAQRVRMATVGLVQYLNPTLQFAVATLAFGETVTIWHAIALALIWTALALYSSVNLKMRRPQPAAQPATQRGLGES</sequence>
<dbReference type="InterPro" id="IPR004626">
    <property type="entry name" value="RarD"/>
</dbReference>
<dbReference type="Pfam" id="PF00892">
    <property type="entry name" value="EamA"/>
    <property type="match status" value="1"/>
</dbReference>
<dbReference type="NCBIfam" id="TIGR00688">
    <property type="entry name" value="rarD"/>
    <property type="match status" value="1"/>
</dbReference>
<feature type="transmembrane region" description="Helical" evidence="8">
    <location>
        <begin position="259"/>
        <end position="288"/>
    </location>
</feature>
<dbReference type="PANTHER" id="PTHR22911:SF137">
    <property type="entry name" value="SOLUTE CARRIER FAMILY 35 MEMBER G2-RELATED"/>
    <property type="match status" value="1"/>
</dbReference>
<dbReference type="RefSeq" id="WP_075776070.1">
    <property type="nucleotide sequence ID" value="NZ_CP019437.1"/>
</dbReference>
<feature type="transmembrane region" description="Helical" evidence="8">
    <location>
        <begin position="218"/>
        <end position="239"/>
    </location>
</feature>
<dbReference type="Proteomes" id="UP000185622">
    <property type="component" value="Chromosome"/>
</dbReference>
<dbReference type="EMBL" id="CP019437">
    <property type="protein sequence ID" value="AQS47633.1"/>
    <property type="molecule type" value="Genomic_DNA"/>
</dbReference>
<feature type="transmembrane region" description="Helical" evidence="8">
    <location>
        <begin position="37"/>
        <end position="54"/>
    </location>
</feature>
<proteinExistence type="inferred from homology"/>
<keyword evidence="4" id="KW-1003">Cell membrane</keyword>
<protein>
    <submittedName>
        <fullName evidence="10">RarD protein</fullName>
    </submittedName>
</protein>
<evidence type="ECO:0000256" key="4">
    <source>
        <dbReference type="ARBA" id="ARBA00022475"/>
    </source>
</evidence>
<keyword evidence="6 8" id="KW-1133">Transmembrane helix</keyword>
<evidence type="ECO:0000256" key="8">
    <source>
        <dbReference type="SAM" id="Phobius"/>
    </source>
</evidence>
<feature type="transmembrane region" description="Helical" evidence="8">
    <location>
        <begin position="133"/>
        <end position="161"/>
    </location>
</feature>
<keyword evidence="5 8" id="KW-0812">Transmembrane</keyword>
<feature type="transmembrane region" description="Helical" evidence="8">
    <location>
        <begin position="7"/>
        <end position="25"/>
    </location>
</feature>
<evidence type="ECO:0000256" key="3">
    <source>
        <dbReference type="ARBA" id="ARBA00022448"/>
    </source>
</evidence>
<feature type="domain" description="EamA" evidence="9">
    <location>
        <begin position="6"/>
        <end position="144"/>
    </location>
</feature>
<keyword evidence="11" id="KW-1185">Reference proteome</keyword>
<dbReference type="SUPFAM" id="SSF103481">
    <property type="entry name" value="Multidrug resistance efflux transporter EmrE"/>
    <property type="match status" value="2"/>
</dbReference>
<feature type="transmembrane region" description="Helical" evidence="8">
    <location>
        <begin position="173"/>
        <end position="197"/>
    </location>
</feature>
<keyword evidence="3" id="KW-0813">Transport</keyword>
<dbReference type="InterPro" id="IPR000620">
    <property type="entry name" value="EamA_dom"/>
</dbReference>
<feature type="transmembrane region" description="Helical" evidence="8">
    <location>
        <begin position="104"/>
        <end position="121"/>
    </location>
</feature>
<evidence type="ECO:0000256" key="6">
    <source>
        <dbReference type="ARBA" id="ARBA00022989"/>
    </source>
</evidence>
<feature type="transmembrane region" description="Helical" evidence="8">
    <location>
        <begin position="74"/>
        <end position="92"/>
    </location>
</feature>
<evidence type="ECO:0000256" key="7">
    <source>
        <dbReference type="ARBA" id="ARBA00023136"/>
    </source>
</evidence>
<comment type="similarity">
    <text evidence="2">Belongs to the EamA transporter family.</text>
</comment>
<keyword evidence="7 8" id="KW-0472">Membrane</keyword>
<evidence type="ECO:0000256" key="2">
    <source>
        <dbReference type="ARBA" id="ARBA00007362"/>
    </source>
</evidence>
<reference evidence="10 11" key="1">
    <citation type="submission" date="2017-01" db="EMBL/GenBank/DDBJ databases">
        <title>The complete genome sequence of a sulfur-oxidizing marine bacterium Thioclava sp. 25B10_4T.</title>
        <authorList>
            <person name="Liu Y."/>
            <person name="Lai Q."/>
            <person name="Shao Z."/>
        </authorList>
    </citation>
    <scope>NUCLEOTIDE SEQUENCE [LARGE SCALE GENOMIC DNA]</scope>
    <source>
        <strain evidence="10 11">25B10_4</strain>
    </source>
</reference>
<evidence type="ECO:0000313" key="10">
    <source>
        <dbReference type="EMBL" id="AQS47633.1"/>
    </source>
</evidence>
<evidence type="ECO:0000256" key="5">
    <source>
        <dbReference type="ARBA" id="ARBA00022692"/>
    </source>
</evidence>
<dbReference type="InterPro" id="IPR037185">
    <property type="entry name" value="EmrE-like"/>
</dbReference>
<evidence type="ECO:0000256" key="1">
    <source>
        <dbReference type="ARBA" id="ARBA00004651"/>
    </source>
</evidence>
<gene>
    <name evidence="10" type="ORF">BMG03_07340</name>
</gene>